<sequence length="44" mass="4829">MGHRFGALLCFGAKKITLSRFSMAWNFRRGENLTAIGCVAGILL</sequence>
<keyword evidence="2" id="KW-1185">Reference proteome</keyword>
<dbReference type="RefSeq" id="WP_367168614.1">
    <property type="nucleotide sequence ID" value="NZ_JBFKZN010000015.1"/>
</dbReference>
<organism evidence="1 2">
    <name type="scientific">Erwinia papayae</name>
    <dbReference type="NCBI Taxonomy" id="206499"/>
    <lineage>
        <taxon>Bacteria</taxon>
        <taxon>Pseudomonadati</taxon>
        <taxon>Pseudomonadota</taxon>
        <taxon>Gammaproteobacteria</taxon>
        <taxon>Enterobacterales</taxon>
        <taxon>Erwiniaceae</taxon>
        <taxon>Erwinia</taxon>
    </lineage>
</organism>
<accession>A0ABV3N715</accession>
<dbReference type="EMBL" id="JBFKZN010000015">
    <property type="protein sequence ID" value="MEW5291612.1"/>
    <property type="molecule type" value="Genomic_DNA"/>
</dbReference>
<proteinExistence type="predicted"/>
<name>A0ABV3N715_9GAMM</name>
<evidence type="ECO:0000313" key="2">
    <source>
        <dbReference type="Proteomes" id="UP001554567"/>
    </source>
</evidence>
<gene>
    <name evidence="1" type="ORF">ABW286_20990</name>
</gene>
<comment type="caution">
    <text evidence="1">The sequence shown here is derived from an EMBL/GenBank/DDBJ whole genome shotgun (WGS) entry which is preliminary data.</text>
</comment>
<protein>
    <submittedName>
        <fullName evidence="1">Uncharacterized protein</fullName>
    </submittedName>
</protein>
<dbReference type="Proteomes" id="UP001554567">
    <property type="component" value="Unassembled WGS sequence"/>
</dbReference>
<reference evidence="1 2" key="1">
    <citation type="submission" date="2024-07" db="EMBL/GenBank/DDBJ databases">
        <authorList>
            <person name="Dulla G.F.J."/>
            <person name="Delorm J.G."/>
        </authorList>
    </citation>
    <scope>NUCLEOTIDE SEQUENCE [LARGE SCALE GENOMIC DNA]</scope>
    <source>
        <strain evidence="1 2">JGD 233</strain>
    </source>
</reference>
<evidence type="ECO:0000313" key="1">
    <source>
        <dbReference type="EMBL" id="MEW5291612.1"/>
    </source>
</evidence>